<proteinExistence type="predicted"/>
<evidence type="ECO:0000313" key="3">
    <source>
        <dbReference type="Proteomes" id="UP000006552"/>
    </source>
</evidence>
<dbReference type="Proteomes" id="UP000006552">
    <property type="component" value="Chromosome"/>
</dbReference>
<dbReference type="KEGG" id="eba:ebA3292"/>
<reference evidence="2 3" key="1">
    <citation type="journal article" date="2005" name="Arch. Microbiol.">
        <title>The genome sequence of an anaerobic aromatic-degrading denitrifying bacterium, strain EbN1.</title>
        <authorList>
            <person name="Rabus R."/>
            <person name="Kube M."/>
            <person name="Heider J."/>
            <person name="Beck A."/>
            <person name="Heitmann K."/>
            <person name="Widdel F."/>
            <person name="Reinhardt R."/>
        </authorList>
    </citation>
    <scope>NUCLEOTIDE SEQUENCE [LARGE SCALE GENOMIC DNA]</scope>
    <source>
        <strain evidence="2 3">EbN1</strain>
    </source>
</reference>
<sequence length="100" mass="11310">MRDRHVNSTFSHSHFAGHKSSSRSCPRRRPPGLEAVCAEWIRGIAPVRSEDRYIHFRSSRAHSLTHSSFFNGIFLPFSWHLPQPPATTPSAPIPRKASHA</sequence>
<dbReference type="AlphaFoldDB" id="Q5P3Y4"/>
<evidence type="ECO:0000313" key="2">
    <source>
        <dbReference type="EMBL" id="CAI07979.1"/>
    </source>
</evidence>
<dbReference type="HOGENOM" id="CLU_2299855_0_0_4"/>
<dbReference type="STRING" id="76114.ebA3292"/>
<feature type="compositionally biased region" description="Basic residues" evidence="1">
    <location>
        <begin position="15"/>
        <end position="30"/>
    </location>
</feature>
<accession>Q5P3Y4</accession>
<organism evidence="2 3">
    <name type="scientific">Aromatoleum aromaticum (strain DSM 19018 / LMG 30748 / EbN1)</name>
    <name type="common">Azoarcus sp. (strain EbN1)</name>
    <dbReference type="NCBI Taxonomy" id="76114"/>
    <lineage>
        <taxon>Bacteria</taxon>
        <taxon>Pseudomonadati</taxon>
        <taxon>Pseudomonadota</taxon>
        <taxon>Betaproteobacteria</taxon>
        <taxon>Rhodocyclales</taxon>
        <taxon>Rhodocyclaceae</taxon>
        <taxon>Aromatoleum</taxon>
    </lineage>
</organism>
<protein>
    <submittedName>
        <fullName evidence="2">Uncharacterized protein</fullName>
    </submittedName>
</protein>
<feature type="region of interest" description="Disordered" evidence="1">
    <location>
        <begin position="1"/>
        <end position="30"/>
    </location>
</feature>
<name>Q5P3Y4_AROAE</name>
<dbReference type="EMBL" id="CR555306">
    <property type="protein sequence ID" value="CAI07979.1"/>
    <property type="molecule type" value="Genomic_DNA"/>
</dbReference>
<gene>
    <name evidence="2" type="ORF">ebA3292</name>
</gene>
<keyword evidence="3" id="KW-1185">Reference proteome</keyword>
<evidence type="ECO:0000256" key="1">
    <source>
        <dbReference type="SAM" id="MobiDB-lite"/>
    </source>
</evidence>